<protein>
    <submittedName>
        <fullName evidence="7">ABC-2 type transport system permease protein</fullName>
    </submittedName>
</protein>
<keyword evidence="3 5" id="KW-1133">Transmembrane helix</keyword>
<dbReference type="Proteomes" id="UP000199213">
    <property type="component" value="Unassembled WGS sequence"/>
</dbReference>
<evidence type="ECO:0000313" key="8">
    <source>
        <dbReference type="Proteomes" id="UP000199213"/>
    </source>
</evidence>
<accession>A0A1G9CX58</accession>
<feature type="transmembrane region" description="Helical" evidence="5">
    <location>
        <begin position="99"/>
        <end position="127"/>
    </location>
</feature>
<name>A0A1G9CX58_ACTMZ</name>
<sequence>MSTPLGTPRAAVPALLRAELNLLLRNRTVAVTATLLPVLLGLLLTRTSGPSMAVPALAMQVLTILGFTVYLTVTTTLTSRRQEHYLKRLCCAAPSPATVLNSLVLVPALLAVAQLAVVLAIGLRLLAPLRVEVLFLLLAVLAGTICCAVMGVATTGYTSSAEHAQITTLPFLLLLLGGGAGSAVVGQAAQPLRLTPGGAVTDLVRCAVAPGDGVFAATLTDLAVLAGWTLLALLVARRTFRWEPRS</sequence>
<feature type="domain" description="ABC-2 type transporter transmembrane" evidence="6">
    <location>
        <begin position="49"/>
        <end position="236"/>
    </location>
</feature>
<reference evidence="8" key="1">
    <citation type="submission" date="2016-10" db="EMBL/GenBank/DDBJ databases">
        <authorList>
            <person name="Varghese N."/>
            <person name="Submissions S."/>
        </authorList>
    </citation>
    <scope>NUCLEOTIDE SEQUENCE [LARGE SCALE GENOMIC DNA]</scope>
    <source>
        <strain evidence="8">DSM 45460</strain>
    </source>
</reference>
<keyword evidence="4 5" id="KW-0472">Membrane</keyword>
<feature type="transmembrane region" description="Helical" evidence="5">
    <location>
        <begin position="27"/>
        <end position="45"/>
    </location>
</feature>
<keyword evidence="8" id="KW-1185">Reference proteome</keyword>
<evidence type="ECO:0000256" key="4">
    <source>
        <dbReference type="ARBA" id="ARBA00023136"/>
    </source>
</evidence>
<dbReference type="GO" id="GO:0016020">
    <property type="term" value="C:membrane"/>
    <property type="evidence" value="ECO:0007669"/>
    <property type="project" value="UniProtKB-SubCell"/>
</dbReference>
<dbReference type="EMBL" id="FNFM01000009">
    <property type="protein sequence ID" value="SDK55994.1"/>
    <property type="molecule type" value="Genomic_DNA"/>
</dbReference>
<organism evidence="7 8">
    <name type="scientific">Actinopolyspora mzabensis</name>
    <dbReference type="NCBI Taxonomy" id="995066"/>
    <lineage>
        <taxon>Bacteria</taxon>
        <taxon>Bacillati</taxon>
        <taxon>Actinomycetota</taxon>
        <taxon>Actinomycetes</taxon>
        <taxon>Actinopolysporales</taxon>
        <taxon>Actinopolysporaceae</taxon>
        <taxon>Actinopolyspora</taxon>
    </lineage>
</organism>
<feature type="transmembrane region" description="Helical" evidence="5">
    <location>
        <begin position="214"/>
        <end position="236"/>
    </location>
</feature>
<dbReference type="OrthoDB" id="3399482at2"/>
<feature type="transmembrane region" description="Helical" evidence="5">
    <location>
        <begin position="57"/>
        <end position="78"/>
    </location>
</feature>
<feature type="transmembrane region" description="Helical" evidence="5">
    <location>
        <begin position="133"/>
        <end position="157"/>
    </location>
</feature>
<dbReference type="Pfam" id="PF12698">
    <property type="entry name" value="ABC2_membrane_3"/>
    <property type="match status" value="1"/>
</dbReference>
<evidence type="ECO:0000256" key="5">
    <source>
        <dbReference type="SAM" id="Phobius"/>
    </source>
</evidence>
<dbReference type="InterPro" id="IPR013525">
    <property type="entry name" value="ABC2_TM"/>
</dbReference>
<evidence type="ECO:0000256" key="3">
    <source>
        <dbReference type="ARBA" id="ARBA00022989"/>
    </source>
</evidence>
<comment type="subcellular location">
    <subcellularLocation>
        <location evidence="1">Membrane</location>
        <topology evidence="1">Multi-pass membrane protein</topology>
    </subcellularLocation>
</comment>
<evidence type="ECO:0000313" key="7">
    <source>
        <dbReference type="EMBL" id="SDK55994.1"/>
    </source>
</evidence>
<evidence type="ECO:0000259" key="6">
    <source>
        <dbReference type="Pfam" id="PF12698"/>
    </source>
</evidence>
<dbReference type="RefSeq" id="WP_092629413.1">
    <property type="nucleotide sequence ID" value="NZ_FNFM01000009.1"/>
</dbReference>
<evidence type="ECO:0000256" key="1">
    <source>
        <dbReference type="ARBA" id="ARBA00004141"/>
    </source>
</evidence>
<feature type="transmembrane region" description="Helical" evidence="5">
    <location>
        <begin position="169"/>
        <end position="189"/>
    </location>
</feature>
<proteinExistence type="predicted"/>
<gene>
    <name evidence="7" type="ORF">SAMN04487820_109123</name>
</gene>
<dbReference type="AlphaFoldDB" id="A0A1G9CX58"/>
<keyword evidence="2 5" id="KW-0812">Transmembrane</keyword>
<dbReference type="GO" id="GO:0140359">
    <property type="term" value="F:ABC-type transporter activity"/>
    <property type="evidence" value="ECO:0007669"/>
    <property type="project" value="InterPro"/>
</dbReference>
<evidence type="ECO:0000256" key="2">
    <source>
        <dbReference type="ARBA" id="ARBA00022692"/>
    </source>
</evidence>